<dbReference type="InterPro" id="IPR020904">
    <property type="entry name" value="Sc_DH/Rdtase_CS"/>
</dbReference>
<dbReference type="PRINTS" id="PR00080">
    <property type="entry name" value="SDRFAMILY"/>
</dbReference>
<feature type="region of interest" description="Disordered" evidence="4">
    <location>
        <begin position="38"/>
        <end position="109"/>
    </location>
</feature>
<evidence type="ECO:0000256" key="2">
    <source>
        <dbReference type="ARBA" id="ARBA00023002"/>
    </source>
</evidence>
<dbReference type="GO" id="GO:0016491">
    <property type="term" value="F:oxidoreductase activity"/>
    <property type="evidence" value="ECO:0007669"/>
    <property type="project" value="UniProtKB-KW"/>
</dbReference>
<accession>A0ABD3H026</accession>
<dbReference type="EMBL" id="JBJQOH010000006">
    <property type="protein sequence ID" value="KAL3683484.1"/>
    <property type="molecule type" value="Genomic_DNA"/>
</dbReference>
<keyword evidence="2" id="KW-0560">Oxidoreductase</keyword>
<dbReference type="InterPro" id="IPR036291">
    <property type="entry name" value="NAD(P)-bd_dom_sf"/>
</dbReference>
<feature type="compositionally biased region" description="Basic and acidic residues" evidence="4">
    <location>
        <begin position="1"/>
        <end position="11"/>
    </location>
</feature>
<evidence type="ECO:0000256" key="3">
    <source>
        <dbReference type="RuleBase" id="RU000363"/>
    </source>
</evidence>
<proteinExistence type="inferred from homology"/>
<dbReference type="PANTHER" id="PTHR43391">
    <property type="entry name" value="RETINOL DEHYDROGENASE-RELATED"/>
    <property type="match status" value="1"/>
</dbReference>
<comment type="similarity">
    <text evidence="1 3">Belongs to the short-chain dehydrogenases/reductases (SDR) family.</text>
</comment>
<evidence type="ECO:0000256" key="5">
    <source>
        <dbReference type="SAM" id="Phobius"/>
    </source>
</evidence>
<feature type="region of interest" description="Disordered" evidence="4">
    <location>
        <begin position="1"/>
        <end position="25"/>
    </location>
</feature>
<sequence>MQDKGHARAEEEGASGGRAEFLRRAPFTGDGGRLWLVASSRGTASSSSRRSFDEEGETADMEEKQEPPKLPRAEQPGYRGSVGSEIEDSRKNHNSDSDSGGSAAFPSSDGSSREKAWVHTFLNLLLPPTVFIGLVVTFPFVIFAKYVNRLFKSFRRENLKNHVVVITGASSGIGEELAYKYAKRGTKLVLSARRAEKLNQVAERARSMGAADAFVIPCDVTSEEDCKSLIEQAVNHFGHLDHVVLNAGVANSFFLSEATDTKGFPVVLDTDFWGNVWPAYYALPYLRSTKGRLVVIASVASWLNYPRQSFYNASKAAMLQFFDTLRAEVRGEIDVTIAMPGWTESEITEGKFISADGDARKDQDIRDAQVGPFPVLTRDACAEAIVSAAEHNRRYVIVPFWYLSFLPIRLWVPEFQDWLFRILVLPRGRSPPLSKAIVDKLGRKTFYPSSVQKKE</sequence>
<evidence type="ECO:0000256" key="4">
    <source>
        <dbReference type="SAM" id="MobiDB-lite"/>
    </source>
</evidence>
<dbReference type="NCBIfam" id="NF004825">
    <property type="entry name" value="PRK06181.1"/>
    <property type="match status" value="1"/>
</dbReference>
<comment type="caution">
    <text evidence="6">The sequence shown here is derived from an EMBL/GenBank/DDBJ whole genome shotgun (WGS) entry which is preliminary data.</text>
</comment>
<dbReference type="PANTHER" id="PTHR43391:SF89">
    <property type="entry name" value="11-BETA-HYDROXYSTEROID DEHYDROGENASE 1A-RELATED"/>
    <property type="match status" value="1"/>
</dbReference>
<name>A0ABD3H026_9MARC</name>
<evidence type="ECO:0000313" key="7">
    <source>
        <dbReference type="Proteomes" id="UP001633002"/>
    </source>
</evidence>
<organism evidence="6 7">
    <name type="scientific">Riccia sorocarpa</name>
    <dbReference type="NCBI Taxonomy" id="122646"/>
    <lineage>
        <taxon>Eukaryota</taxon>
        <taxon>Viridiplantae</taxon>
        <taxon>Streptophyta</taxon>
        <taxon>Embryophyta</taxon>
        <taxon>Marchantiophyta</taxon>
        <taxon>Marchantiopsida</taxon>
        <taxon>Marchantiidae</taxon>
        <taxon>Marchantiales</taxon>
        <taxon>Ricciaceae</taxon>
        <taxon>Riccia</taxon>
    </lineage>
</organism>
<feature type="compositionally biased region" description="Low complexity" evidence="4">
    <location>
        <begin position="39"/>
        <end position="49"/>
    </location>
</feature>
<evidence type="ECO:0000313" key="6">
    <source>
        <dbReference type="EMBL" id="KAL3683484.1"/>
    </source>
</evidence>
<feature type="transmembrane region" description="Helical" evidence="5">
    <location>
        <begin position="125"/>
        <end position="147"/>
    </location>
</feature>
<reference evidence="6 7" key="1">
    <citation type="submission" date="2024-09" db="EMBL/GenBank/DDBJ databases">
        <title>Chromosome-scale assembly of Riccia sorocarpa.</title>
        <authorList>
            <person name="Paukszto L."/>
        </authorList>
    </citation>
    <scope>NUCLEOTIDE SEQUENCE [LARGE SCALE GENOMIC DNA]</scope>
    <source>
        <strain evidence="6">LP-2024</strain>
        <tissue evidence="6">Aerial parts of the thallus</tissue>
    </source>
</reference>
<dbReference type="InterPro" id="IPR002347">
    <property type="entry name" value="SDR_fam"/>
</dbReference>
<dbReference type="Proteomes" id="UP001633002">
    <property type="component" value="Unassembled WGS sequence"/>
</dbReference>
<dbReference type="SUPFAM" id="SSF51735">
    <property type="entry name" value="NAD(P)-binding Rossmann-fold domains"/>
    <property type="match status" value="1"/>
</dbReference>
<keyword evidence="5" id="KW-1133">Transmembrane helix</keyword>
<keyword evidence="5" id="KW-0812">Transmembrane</keyword>
<feature type="compositionally biased region" description="Basic and acidic residues" evidence="4">
    <location>
        <begin position="87"/>
        <end position="96"/>
    </location>
</feature>
<dbReference type="Gene3D" id="3.40.50.720">
    <property type="entry name" value="NAD(P)-binding Rossmann-like Domain"/>
    <property type="match status" value="1"/>
</dbReference>
<gene>
    <name evidence="6" type="ORF">R1sor_001506</name>
</gene>
<dbReference type="AlphaFoldDB" id="A0ABD3H026"/>
<dbReference type="PRINTS" id="PR00081">
    <property type="entry name" value="GDHRDH"/>
</dbReference>
<dbReference type="PROSITE" id="PS00061">
    <property type="entry name" value="ADH_SHORT"/>
    <property type="match status" value="1"/>
</dbReference>
<protein>
    <submittedName>
        <fullName evidence="6">Uncharacterized protein</fullName>
    </submittedName>
</protein>
<keyword evidence="7" id="KW-1185">Reference proteome</keyword>
<dbReference type="Pfam" id="PF00106">
    <property type="entry name" value="adh_short"/>
    <property type="match status" value="1"/>
</dbReference>
<feature type="compositionally biased region" description="Basic and acidic residues" evidence="4">
    <location>
        <begin position="61"/>
        <end position="72"/>
    </location>
</feature>
<keyword evidence="5" id="KW-0472">Membrane</keyword>
<evidence type="ECO:0000256" key="1">
    <source>
        <dbReference type="ARBA" id="ARBA00006484"/>
    </source>
</evidence>